<dbReference type="InterPro" id="IPR046848">
    <property type="entry name" value="E_motif"/>
</dbReference>
<gene>
    <name evidence="5" type="ORF">RJ640_011413</name>
</gene>
<dbReference type="PANTHER" id="PTHR47926">
    <property type="entry name" value="PENTATRICOPEPTIDE REPEAT-CONTAINING PROTEIN"/>
    <property type="match status" value="1"/>
</dbReference>
<dbReference type="Pfam" id="PF13041">
    <property type="entry name" value="PPR_2"/>
    <property type="match status" value="3"/>
</dbReference>
<sequence>MQQCNLWETCLTMTLTPNALASLVESAVSTRSAAAGRAAHARIIRTLDPPLPPFLTNHLINMYSKLDLVNSAQLVLSLAPAHHRSVVTWTSLISGHVQNGHFASALRHFSTMLRQSIRPNDFTFPCAFKASGSIRSPVAGKQLHALAVKEGQISDAFVGCSAFDMYCKTGLREDASKMFDEMPERNVATWNAFISNSVLEGKPEKAFCAFIEFRRAGGKPNSITFCAVFNACVDASDLQLGRQLHGLVMQSGNEGDVSVANGMIDFYGKCREVDMSELVFIGIGNRNGVSWCSMVAMYEQNDEGEKACATFLRSREVRVEPSDYMVSSVLSACAGLAGVELGRSVHALAVKGCIEVNLFVGSALVDMYAKCGSIENCERAFHEMPERNLITWNALIGGYAHQGHADMALALFEEMTSKSVEVVPNYVTLVCVLSACSRAGAVKAGMEIFDSMRERFGIVPGAEHYACVVDMLARAGMVERAYEFIKRMPVRPTVSIWGALLGASRVYGKPELGKIAADNLFKLDPLDSGNHVLLSNMFAAAGRWEEANFARKDMEDVGIKKGAGCSWISVQNAVHVFQAKDTSHERNSEIQAMLAKLRRDMKATGYVPDTNFALYDLEEEERESEVWYHSEKIALAFGLIVIPPGVPIRITKNLRICVDCHSAIKVISSIVGREIIVRDNNRFHHFRDNQCSCGDYW</sequence>
<evidence type="ECO:0000256" key="3">
    <source>
        <dbReference type="PROSITE-ProRule" id="PRU00708"/>
    </source>
</evidence>
<dbReference type="GO" id="GO:0003723">
    <property type="term" value="F:RNA binding"/>
    <property type="evidence" value="ECO:0007669"/>
    <property type="project" value="InterPro"/>
</dbReference>
<dbReference type="GO" id="GO:0008270">
    <property type="term" value="F:zinc ion binding"/>
    <property type="evidence" value="ECO:0007669"/>
    <property type="project" value="InterPro"/>
</dbReference>
<feature type="repeat" description="PPR" evidence="3">
    <location>
        <begin position="85"/>
        <end position="119"/>
    </location>
</feature>
<dbReference type="EMBL" id="JAVXUO010001613">
    <property type="protein sequence ID" value="KAK2980605.1"/>
    <property type="molecule type" value="Genomic_DNA"/>
</dbReference>
<dbReference type="Gene3D" id="1.25.40.10">
    <property type="entry name" value="Tetratricopeptide repeat domain"/>
    <property type="match status" value="5"/>
</dbReference>
<dbReference type="GO" id="GO:0009451">
    <property type="term" value="P:RNA modification"/>
    <property type="evidence" value="ECO:0007669"/>
    <property type="project" value="InterPro"/>
</dbReference>
<feature type="repeat" description="PPR" evidence="3">
    <location>
        <begin position="388"/>
        <end position="422"/>
    </location>
</feature>
<accession>A0AA88RY79</accession>
<dbReference type="PROSITE" id="PS51375">
    <property type="entry name" value="PPR"/>
    <property type="match status" value="3"/>
</dbReference>
<dbReference type="FunFam" id="1.25.40.10:FF:000681">
    <property type="entry name" value="Pentatricopeptide repeat-containing protein"/>
    <property type="match status" value="1"/>
</dbReference>
<dbReference type="PANTHER" id="PTHR47926:SF398">
    <property type="entry name" value="PENTATRICOPEPTIDE REPEAT-CONTAINING PROTEIN"/>
    <property type="match status" value="1"/>
</dbReference>
<dbReference type="InterPro" id="IPR032867">
    <property type="entry name" value="DYW_dom"/>
</dbReference>
<dbReference type="FunFam" id="1.25.40.10:FF:001211">
    <property type="entry name" value="Pentatricopeptide repeat-containing protein"/>
    <property type="match status" value="1"/>
</dbReference>
<comment type="similarity">
    <text evidence="1">Belongs to the PPR family. PCMP-H subfamily.</text>
</comment>
<evidence type="ECO:0000256" key="2">
    <source>
        <dbReference type="ARBA" id="ARBA00022737"/>
    </source>
</evidence>
<protein>
    <recommendedName>
        <fullName evidence="4">DYW domain-containing protein</fullName>
    </recommendedName>
</protein>
<proteinExistence type="inferred from homology"/>
<reference evidence="5" key="1">
    <citation type="submission" date="2022-12" db="EMBL/GenBank/DDBJ databases">
        <title>Draft genome assemblies for two species of Escallonia (Escalloniales).</title>
        <authorList>
            <person name="Chanderbali A."/>
            <person name="Dervinis C."/>
            <person name="Anghel I."/>
            <person name="Soltis D."/>
            <person name="Soltis P."/>
            <person name="Zapata F."/>
        </authorList>
    </citation>
    <scope>NUCLEOTIDE SEQUENCE</scope>
    <source>
        <strain evidence="5">UCBG92.1500</strain>
        <tissue evidence="5">Leaf</tissue>
    </source>
</reference>
<evidence type="ECO:0000313" key="5">
    <source>
        <dbReference type="EMBL" id="KAK2980605.1"/>
    </source>
</evidence>
<dbReference type="Pfam" id="PF14432">
    <property type="entry name" value="DYW_deaminase"/>
    <property type="match status" value="1"/>
</dbReference>
<organism evidence="5 6">
    <name type="scientific">Escallonia rubra</name>
    <dbReference type="NCBI Taxonomy" id="112253"/>
    <lineage>
        <taxon>Eukaryota</taxon>
        <taxon>Viridiplantae</taxon>
        <taxon>Streptophyta</taxon>
        <taxon>Embryophyta</taxon>
        <taxon>Tracheophyta</taxon>
        <taxon>Spermatophyta</taxon>
        <taxon>Magnoliopsida</taxon>
        <taxon>eudicotyledons</taxon>
        <taxon>Gunneridae</taxon>
        <taxon>Pentapetalae</taxon>
        <taxon>asterids</taxon>
        <taxon>campanulids</taxon>
        <taxon>Escalloniales</taxon>
        <taxon>Escalloniaceae</taxon>
        <taxon>Escallonia</taxon>
    </lineage>
</organism>
<evidence type="ECO:0000259" key="4">
    <source>
        <dbReference type="Pfam" id="PF14432"/>
    </source>
</evidence>
<dbReference type="InterPro" id="IPR002885">
    <property type="entry name" value="PPR_rpt"/>
</dbReference>
<dbReference type="Pfam" id="PF01535">
    <property type="entry name" value="PPR"/>
    <property type="match status" value="2"/>
</dbReference>
<feature type="domain" description="DYW" evidence="4">
    <location>
        <begin position="605"/>
        <end position="697"/>
    </location>
</feature>
<dbReference type="InterPro" id="IPR011990">
    <property type="entry name" value="TPR-like_helical_dom_sf"/>
</dbReference>
<name>A0AA88RY79_9ASTE</name>
<evidence type="ECO:0000256" key="1">
    <source>
        <dbReference type="ARBA" id="ARBA00006643"/>
    </source>
</evidence>
<dbReference type="NCBIfam" id="TIGR00756">
    <property type="entry name" value="PPR"/>
    <property type="match status" value="3"/>
</dbReference>
<evidence type="ECO:0000313" key="6">
    <source>
        <dbReference type="Proteomes" id="UP001187471"/>
    </source>
</evidence>
<dbReference type="AlphaFoldDB" id="A0AA88RY79"/>
<dbReference type="FunFam" id="1.25.40.10:FF:000196">
    <property type="entry name" value="Pentatricopeptide repeat-containing protein At4g14850"/>
    <property type="match status" value="2"/>
</dbReference>
<dbReference type="Proteomes" id="UP001187471">
    <property type="component" value="Unassembled WGS sequence"/>
</dbReference>
<dbReference type="InterPro" id="IPR046960">
    <property type="entry name" value="PPR_At4g14850-like_plant"/>
</dbReference>
<keyword evidence="2" id="KW-0677">Repeat</keyword>
<dbReference type="FunFam" id="1.25.40.10:FF:000668">
    <property type="entry name" value="Pentatricopeptide repeat-containing protein, mitochondrial"/>
    <property type="match status" value="1"/>
</dbReference>
<comment type="caution">
    <text evidence="5">The sequence shown here is derived from an EMBL/GenBank/DDBJ whole genome shotgun (WGS) entry which is preliminary data.</text>
</comment>
<dbReference type="Pfam" id="PF20431">
    <property type="entry name" value="E_motif"/>
    <property type="match status" value="1"/>
</dbReference>
<keyword evidence="6" id="KW-1185">Reference proteome</keyword>
<feature type="repeat" description="PPR" evidence="3">
    <location>
        <begin position="186"/>
        <end position="220"/>
    </location>
</feature>